<dbReference type="PROSITE" id="PS00095">
    <property type="entry name" value="C5_MTASE_2"/>
    <property type="match status" value="1"/>
</dbReference>
<evidence type="ECO:0000256" key="3">
    <source>
        <dbReference type="ARBA" id="ARBA00022679"/>
    </source>
</evidence>
<dbReference type="InterPro" id="IPR050390">
    <property type="entry name" value="C5-Methyltransferase"/>
</dbReference>
<evidence type="ECO:0000256" key="4">
    <source>
        <dbReference type="ARBA" id="ARBA00022691"/>
    </source>
</evidence>
<evidence type="ECO:0000256" key="6">
    <source>
        <dbReference type="ARBA" id="ARBA00047422"/>
    </source>
</evidence>
<keyword evidence="4 7" id="KW-0949">S-adenosyl-L-methionine</keyword>
<dbReference type="GO" id="GO:0032259">
    <property type="term" value="P:methylation"/>
    <property type="evidence" value="ECO:0007669"/>
    <property type="project" value="UniProtKB-KW"/>
</dbReference>
<comment type="catalytic activity">
    <reaction evidence="6">
        <text>a 2'-deoxycytidine in DNA + S-adenosyl-L-methionine = a 5-methyl-2'-deoxycytidine in DNA + S-adenosyl-L-homocysteine + H(+)</text>
        <dbReference type="Rhea" id="RHEA:13681"/>
        <dbReference type="Rhea" id="RHEA-COMP:11369"/>
        <dbReference type="Rhea" id="RHEA-COMP:11370"/>
        <dbReference type="ChEBI" id="CHEBI:15378"/>
        <dbReference type="ChEBI" id="CHEBI:57856"/>
        <dbReference type="ChEBI" id="CHEBI:59789"/>
        <dbReference type="ChEBI" id="CHEBI:85452"/>
        <dbReference type="ChEBI" id="CHEBI:85454"/>
        <dbReference type="EC" id="2.1.1.37"/>
    </reaction>
</comment>
<evidence type="ECO:0000256" key="1">
    <source>
        <dbReference type="ARBA" id="ARBA00011975"/>
    </source>
</evidence>
<evidence type="ECO:0000256" key="7">
    <source>
        <dbReference type="PROSITE-ProRule" id="PRU01016"/>
    </source>
</evidence>
<dbReference type="InterPro" id="IPR029063">
    <property type="entry name" value="SAM-dependent_MTases_sf"/>
</dbReference>
<dbReference type="GO" id="GO:0008168">
    <property type="term" value="F:methyltransferase activity"/>
    <property type="evidence" value="ECO:0007669"/>
    <property type="project" value="UniProtKB-KW"/>
</dbReference>
<sequence>MKCVELFAGAGGLAMGVHLAGFEPQAVVEWDKWACDTIRENGARGYPLVEGWNVAEGDVRHFDWSGLGDGIDLVAGGPPCQPFSMGGKHKAHDDGRDMFPATVDIIRRLRPRAFIVENVKGLTRSSFANYYQYILLQLTFPEIGRLSSEGWYEHFLRLQKEKASGNAFNSGLTYNVVPTLVNAADYGIPQKRERVFIVGFRSDLGIEWSFPKATHSFDALLHEQWVTGEYWERHAIPSNMRPLPPEKLQSRINSLEFLPPETLPWRTVRDALVGLPDPRAKKAKHIANHFFQDGARVYPGHTGSPLDLPAKTLKAGAHGVPGGENMLVHEDGSVRYFTVREAARIQTFPDGYHFHGSWTETMRQLGNAVPVMLARIVASSVAERLLVSQMLELEALLSKNKTKGVA</sequence>
<reference evidence="8 9" key="1">
    <citation type="submission" date="2020-03" db="EMBL/GenBank/DDBJ databases">
        <title>Draft genome sequence of environmentally isolated cultures.</title>
        <authorList>
            <person name="Wilson H.S."/>
            <person name="De Leon M.E."/>
        </authorList>
    </citation>
    <scope>NUCLEOTIDE SEQUENCE [LARGE SCALE GENOMIC DNA]</scope>
    <source>
        <strain evidence="8 9">HSC-31F16</strain>
    </source>
</reference>
<keyword evidence="5" id="KW-0680">Restriction system</keyword>
<dbReference type="SUPFAM" id="SSF53335">
    <property type="entry name" value="S-adenosyl-L-methionine-dependent methyltransferases"/>
    <property type="match status" value="1"/>
</dbReference>
<dbReference type="PRINTS" id="PR00105">
    <property type="entry name" value="C5METTRFRASE"/>
</dbReference>
<keyword evidence="2 7" id="KW-0489">Methyltransferase</keyword>
<dbReference type="Gene3D" id="3.90.120.10">
    <property type="entry name" value="DNA Methylase, subunit A, domain 2"/>
    <property type="match status" value="1"/>
</dbReference>
<feature type="active site" evidence="7">
    <location>
        <position position="80"/>
    </location>
</feature>
<dbReference type="InterPro" id="IPR001525">
    <property type="entry name" value="C5_MeTfrase"/>
</dbReference>
<accession>A0ABX0LAK8</accession>
<comment type="caution">
    <text evidence="8">The sequence shown here is derived from an EMBL/GenBank/DDBJ whole genome shotgun (WGS) entry which is preliminary data.</text>
</comment>
<dbReference type="EC" id="2.1.1.37" evidence="1"/>
<keyword evidence="3 7" id="KW-0808">Transferase</keyword>
<dbReference type="Gene3D" id="3.40.50.150">
    <property type="entry name" value="Vaccinia Virus protein VP39"/>
    <property type="match status" value="1"/>
</dbReference>
<dbReference type="PANTHER" id="PTHR10629:SF52">
    <property type="entry name" value="DNA (CYTOSINE-5)-METHYLTRANSFERASE 1"/>
    <property type="match status" value="1"/>
</dbReference>
<dbReference type="PANTHER" id="PTHR10629">
    <property type="entry name" value="CYTOSINE-SPECIFIC METHYLTRANSFERASE"/>
    <property type="match status" value="1"/>
</dbReference>
<dbReference type="InterPro" id="IPR031303">
    <property type="entry name" value="C5_meth_CS"/>
</dbReference>
<comment type="similarity">
    <text evidence="7">Belongs to the class I-like SAM-binding methyltransferase superfamily. C5-methyltransferase family.</text>
</comment>
<evidence type="ECO:0000256" key="2">
    <source>
        <dbReference type="ARBA" id="ARBA00022603"/>
    </source>
</evidence>
<dbReference type="PROSITE" id="PS51679">
    <property type="entry name" value="SAM_MT_C5"/>
    <property type="match status" value="1"/>
</dbReference>
<dbReference type="EMBL" id="JAAOMA010000105">
    <property type="protein sequence ID" value="NHR08842.1"/>
    <property type="molecule type" value="Genomic_DNA"/>
</dbReference>
<proteinExistence type="inferred from homology"/>
<dbReference type="PROSITE" id="PS00094">
    <property type="entry name" value="C5_MTASE_1"/>
    <property type="match status" value="1"/>
</dbReference>
<dbReference type="Pfam" id="PF00145">
    <property type="entry name" value="DNA_methylase"/>
    <property type="match status" value="2"/>
</dbReference>
<organism evidence="8 9">
    <name type="scientific">Chromobacterium fluminis</name>
    <dbReference type="NCBI Taxonomy" id="3044269"/>
    <lineage>
        <taxon>Bacteria</taxon>
        <taxon>Pseudomonadati</taxon>
        <taxon>Pseudomonadota</taxon>
        <taxon>Betaproteobacteria</taxon>
        <taxon>Neisseriales</taxon>
        <taxon>Chromobacteriaceae</taxon>
        <taxon>Chromobacterium</taxon>
    </lineage>
</organism>
<evidence type="ECO:0000313" key="9">
    <source>
        <dbReference type="Proteomes" id="UP001515641"/>
    </source>
</evidence>
<gene>
    <name evidence="8" type="ORF">HA052_27005</name>
</gene>
<evidence type="ECO:0000256" key="5">
    <source>
        <dbReference type="ARBA" id="ARBA00022747"/>
    </source>
</evidence>
<keyword evidence="9" id="KW-1185">Reference proteome</keyword>
<name>A0ABX0LAK8_9NEIS</name>
<dbReference type="InterPro" id="IPR018117">
    <property type="entry name" value="C5_DNA_meth_AS"/>
</dbReference>
<protein>
    <recommendedName>
        <fullName evidence="1">DNA (cytosine-5-)-methyltransferase</fullName>
        <ecNumber evidence="1">2.1.1.37</ecNumber>
    </recommendedName>
</protein>
<dbReference type="Proteomes" id="UP001515641">
    <property type="component" value="Unassembled WGS sequence"/>
</dbReference>
<evidence type="ECO:0000313" key="8">
    <source>
        <dbReference type="EMBL" id="NHR08842.1"/>
    </source>
</evidence>
<dbReference type="RefSeq" id="WP_166454429.1">
    <property type="nucleotide sequence ID" value="NZ_JAAOMA010000105.1"/>
</dbReference>